<dbReference type="AlphaFoldDB" id="A0A084H2L9"/>
<proteinExistence type="predicted"/>
<gene>
    <name evidence="2" type="ORF">GS18_0202430</name>
</gene>
<dbReference type="RefSeq" id="WP_029565403.1">
    <property type="nucleotide sequence ID" value="NZ_JNVC02000001.1"/>
</dbReference>
<evidence type="ECO:0000313" key="2">
    <source>
        <dbReference type="EMBL" id="KEZ53831.1"/>
    </source>
</evidence>
<keyword evidence="3" id="KW-1185">Reference proteome</keyword>
<feature type="domain" description="PepSY" evidence="1">
    <location>
        <begin position="168"/>
        <end position="225"/>
    </location>
</feature>
<evidence type="ECO:0000313" key="3">
    <source>
        <dbReference type="Proteomes" id="UP000028549"/>
    </source>
</evidence>
<dbReference type="Gene3D" id="3.10.450.40">
    <property type="match status" value="2"/>
</dbReference>
<reference evidence="2 3" key="1">
    <citation type="journal article" date="2005" name="Int. J. Syst. Evol. Microbiol.">
        <title>Bacillus cibi sp. nov., isolated from jeotgal, a traditional Korean fermented seafood.</title>
        <authorList>
            <person name="Yoon J.H."/>
            <person name="Lee C.H."/>
            <person name="Oh T.K."/>
        </authorList>
    </citation>
    <scope>NUCLEOTIDE SEQUENCE [LARGE SCALE GENOMIC DNA]</scope>
    <source>
        <strain evidence="2 3">DSM 16189</strain>
    </source>
</reference>
<evidence type="ECO:0000259" key="1">
    <source>
        <dbReference type="Pfam" id="PF03413"/>
    </source>
</evidence>
<feature type="domain" description="PepSY" evidence="1">
    <location>
        <begin position="101"/>
        <end position="155"/>
    </location>
</feature>
<dbReference type="EMBL" id="JNVC02000001">
    <property type="protein sequence ID" value="KEZ53831.1"/>
    <property type="molecule type" value="Genomic_DNA"/>
</dbReference>
<comment type="caution">
    <text evidence="2">The sequence shown here is derived from an EMBL/GenBank/DDBJ whole genome shotgun (WGS) entry which is preliminary data.</text>
</comment>
<name>A0A084H2L9_METID</name>
<dbReference type="Proteomes" id="UP000028549">
    <property type="component" value="Unassembled WGS sequence"/>
</dbReference>
<sequence>MPNKWTVLITFILLAGAATLAVMVFFKDEPLTEAEARTLVNSQYSGTITALEETRADGEHLFIAELEEKGALYSVSVDADAGKIKELKKIKDVYEKRSLPVTTAEAKEIAEEQYQGKVESLSYDEPEQAYSIRLVAGKDEISLKMDASSGKILSEDRKTIGSNNPKVKLTEEQAIEIARKEAKGEVGDLDLEEEDGRLYYEVEIENGENETTVQVDAFTGTVLSVSVED</sequence>
<dbReference type="InterPro" id="IPR025711">
    <property type="entry name" value="PepSY"/>
</dbReference>
<protein>
    <recommendedName>
        <fullName evidence="1">PepSY domain-containing protein</fullName>
    </recommendedName>
</protein>
<accession>A0A084H2L9</accession>
<organism evidence="2 3">
    <name type="scientific">Metabacillus indicus</name>
    <name type="common">Bacillus indicus</name>
    <dbReference type="NCBI Taxonomy" id="246786"/>
    <lineage>
        <taxon>Bacteria</taxon>
        <taxon>Bacillati</taxon>
        <taxon>Bacillota</taxon>
        <taxon>Bacilli</taxon>
        <taxon>Bacillales</taxon>
        <taxon>Bacillaceae</taxon>
        <taxon>Metabacillus</taxon>
    </lineage>
</organism>
<dbReference type="STRING" id="246786.GS18_0202430"/>
<dbReference type="Pfam" id="PF03413">
    <property type="entry name" value="PepSY"/>
    <property type="match status" value="2"/>
</dbReference>
<dbReference type="OrthoDB" id="5361545at2"/>